<name>A0ABD6WUA6_HAEIF</name>
<comment type="caution">
    <text evidence="2">The sequence shown here is derived from an EMBL/GenBank/DDBJ whole genome shotgun (WGS) entry which is preliminary data.</text>
</comment>
<keyword evidence="1" id="KW-0812">Transmembrane</keyword>
<gene>
    <name evidence="2" type="ORF">BVZ99_01597</name>
</gene>
<keyword evidence="1" id="KW-1133">Transmembrane helix</keyword>
<evidence type="ECO:0000313" key="3">
    <source>
        <dbReference type="Proteomes" id="UP000238866"/>
    </source>
</evidence>
<accession>A0ABD6WUA6</accession>
<proteinExistence type="predicted"/>
<evidence type="ECO:0008006" key="4">
    <source>
        <dbReference type="Google" id="ProtNLM"/>
    </source>
</evidence>
<dbReference type="RefSeq" id="WP_005662047.1">
    <property type="nucleotide sequence ID" value="NZ_CP089174.1"/>
</dbReference>
<keyword evidence="1" id="KW-0472">Membrane</keyword>
<dbReference type="Proteomes" id="UP000238866">
    <property type="component" value="Unassembled WGS sequence"/>
</dbReference>
<protein>
    <recommendedName>
        <fullName evidence="4">Full</fullName>
    </recommendedName>
</protein>
<organism evidence="2 3">
    <name type="scientific">Haemophilus influenzae</name>
    <dbReference type="NCBI Taxonomy" id="727"/>
    <lineage>
        <taxon>Bacteria</taxon>
        <taxon>Pseudomonadati</taxon>
        <taxon>Pseudomonadota</taxon>
        <taxon>Gammaproteobacteria</taxon>
        <taxon>Pasteurellales</taxon>
        <taxon>Pasteurellaceae</taxon>
        <taxon>Haemophilus</taxon>
    </lineage>
</organism>
<dbReference type="EMBL" id="MZLD01000068">
    <property type="protein sequence ID" value="PRM17643.1"/>
    <property type="molecule type" value="Genomic_DNA"/>
</dbReference>
<reference evidence="2 3" key="1">
    <citation type="submission" date="2017-02" db="EMBL/GenBank/DDBJ databases">
        <title>Haemophilus influenzae in COPD genome sequencing project.</title>
        <authorList>
            <person name="Murphy T.F."/>
            <person name="Kong Y."/>
            <person name="Nadendla S."/>
            <person name="Tettelin H."/>
            <person name="Pettigrew M."/>
        </authorList>
    </citation>
    <scope>NUCLEOTIDE SEQUENCE [LARGE SCALE GENOMIC DNA]</scope>
    <source>
        <strain evidence="2 3">13P36H1</strain>
    </source>
</reference>
<evidence type="ECO:0000256" key="1">
    <source>
        <dbReference type="SAM" id="Phobius"/>
    </source>
</evidence>
<feature type="transmembrane region" description="Helical" evidence="1">
    <location>
        <begin position="29"/>
        <end position="49"/>
    </location>
</feature>
<sequence>MKRSKKPLRQEKQSFTHFMKGSEKWLNRICYFLAALIIALIVGGISLHANAHPTDWHDNELSQQIQAETQCELKGGIYENGVCLPPNLTLAAEKELQAYTAQKQAEINRTLGKKQ</sequence>
<dbReference type="AlphaFoldDB" id="A0ABD6WUA6"/>
<evidence type="ECO:0000313" key="2">
    <source>
        <dbReference type="EMBL" id="PRM17643.1"/>
    </source>
</evidence>